<evidence type="ECO:0000313" key="3">
    <source>
        <dbReference type="Proteomes" id="UP000806378"/>
    </source>
</evidence>
<dbReference type="Gramene" id="rna-gnl|WGS:JABURB|Cocit.L1193.1">
    <property type="protein sequence ID" value="cds-KAF7849149.1"/>
    <property type="gene ID" value="gene-BT93_L1193"/>
</dbReference>
<proteinExistence type="predicted"/>
<dbReference type="Proteomes" id="UP000806378">
    <property type="component" value="Unassembled WGS sequence"/>
</dbReference>
<accession>A0A8T0CSS4</accession>
<dbReference type="AlphaFoldDB" id="A0A8T0CSS4"/>
<dbReference type="EMBL" id="MU089854">
    <property type="protein sequence ID" value="KAF7849149.1"/>
    <property type="molecule type" value="Genomic_DNA"/>
</dbReference>
<keyword evidence="3" id="KW-1185">Reference proteome</keyword>
<feature type="region of interest" description="Disordered" evidence="1">
    <location>
        <begin position="97"/>
        <end position="127"/>
    </location>
</feature>
<reference evidence="2" key="1">
    <citation type="submission" date="2020-05" db="EMBL/GenBank/DDBJ databases">
        <title>WGS assembly of Corymbia citriodora subspecies variegata.</title>
        <authorList>
            <person name="Barry K."/>
            <person name="Hundley H."/>
            <person name="Shu S."/>
            <person name="Jenkins J."/>
            <person name="Grimwood J."/>
            <person name="Baten A."/>
        </authorList>
    </citation>
    <scope>NUCLEOTIDE SEQUENCE</scope>
    <source>
        <strain evidence="2">CV2-018</strain>
    </source>
</reference>
<evidence type="ECO:0000313" key="2">
    <source>
        <dbReference type="EMBL" id="KAF7849149.1"/>
    </source>
</evidence>
<name>A0A8T0CSS4_CORYI</name>
<organism evidence="2 3">
    <name type="scientific">Corymbia citriodora subsp. variegata</name>
    <dbReference type="NCBI Taxonomy" id="360336"/>
    <lineage>
        <taxon>Eukaryota</taxon>
        <taxon>Viridiplantae</taxon>
        <taxon>Streptophyta</taxon>
        <taxon>Embryophyta</taxon>
        <taxon>Tracheophyta</taxon>
        <taxon>Spermatophyta</taxon>
        <taxon>Magnoliopsida</taxon>
        <taxon>eudicotyledons</taxon>
        <taxon>Gunneridae</taxon>
        <taxon>Pentapetalae</taxon>
        <taxon>rosids</taxon>
        <taxon>malvids</taxon>
        <taxon>Myrtales</taxon>
        <taxon>Myrtaceae</taxon>
        <taxon>Myrtoideae</taxon>
        <taxon>Eucalypteae</taxon>
        <taxon>Corymbia</taxon>
    </lineage>
</organism>
<evidence type="ECO:0000256" key="1">
    <source>
        <dbReference type="SAM" id="MobiDB-lite"/>
    </source>
</evidence>
<gene>
    <name evidence="2" type="ORF">BT93_L1193</name>
</gene>
<protein>
    <submittedName>
        <fullName evidence="2">Uncharacterized protein</fullName>
    </submittedName>
</protein>
<sequence length="146" mass="16736">MQTWKVVVVDEDLVKTWSDSITWKRSGKSSCGLSTRECACDATLMEVQNWKSKAQQLPWSHFHFRLLPFLRHSQTLNSIDTTLLSSDAFKIRHLPTEASSRRRSWSSGNRVPSEPTAVGDRPAEATDYHCRPKPWERFSPEVSGFL</sequence>
<comment type="caution">
    <text evidence="2">The sequence shown here is derived from an EMBL/GenBank/DDBJ whole genome shotgun (WGS) entry which is preliminary data.</text>
</comment>